<dbReference type="EMBL" id="JAFKCV010000013">
    <property type="protein sequence ID" value="MBN7827085.1"/>
    <property type="molecule type" value="Genomic_DNA"/>
</dbReference>
<feature type="transmembrane region" description="Helical" evidence="1">
    <location>
        <begin position="6"/>
        <end position="25"/>
    </location>
</feature>
<proteinExistence type="predicted"/>
<keyword evidence="1" id="KW-0812">Transmembrane</keyword>
<evidence type="ECO:0000256" key="1">
    <source>
        <dbReference type="SAM" id="Phobius"/>
    </source>
</evidence>
<protein>
    <submittedName>
        <fullName evidence="2">Uncharacterized protein</fullName>
    </submittedName>
</protein>
<name>A0A939IQM2_9ALTE</name>
<sequence length="102" mass="11620">MTKTQFRMLAGIGLILFLLVFLMLVPTPKLITYERSNVVSKGVYWRGFGESGMLLDANASFVKIDPSTQYLHVCYEFEKGDSCQQYRVIETQGLLAVIRHLL</sequence>
<keyword evidence="1" id="KW-1133">Transmembrane helix</keyword>
<keyword evidence="3" id="KW-1185">Reference proteome</keyword>
<evidence type="ECO:0000313" key="3">
    <source>
        <dbReference type="Proteomes" id="UP000664654"/>
    </source>
</evidence>
<accession>A0A939IQM2</accession>
<gene>
    <name evidence="2" type="ORF">J0A66_17775</name>
</gene>
<organism evidence="2 3">
    <name type="scientific">Bowmanella dokdonensis</name>
    <dbReference type="NCBI Taxonomy" id="751969"/>
    <lineage>
        <taxon>Bacteria</taxon>
        <taxon>Pseudomonadati</taxon>
        <taxon>Pseudomonadota</taxon>
        <taxon>Gammaproteobacteria</taxon>
        <taxon>Alteromonadales</taxon>
        <taxon>Alteromonadaceae</taxon>
        <taxon>Bowmanella</taxon>
    </lineage>
</organism>
<dbReference type="RefSeq" id="WP_206575196.1">
    <property type="nucleotide sequence ID" value="NZ_JAFKCV010000013.1"/>
</dbReference>
<keyword evidence="1" id="KW-0472">Membrane</keyword>
<evidence type="ECO:0000313" key="2">
    <source>
        <dbReference type="EMBL" id="MBN7827085.1"/>
    </source>
</evidence>
<dbReference type="Proteomes" id="UP000664654">
    <property type="component" value="Unassembled WGS sequence"/>
</dbReference>
<dbReference type="AlphaFoldDB" id="A0A939IQM2"/>
<reference evidence="2" key="1">
    <citation type="submission" date="2021-03" db="EMBL/GenBank/DDBJ databases">
        <title>novel species isolated from a fishpond in China.</title>
        <authorList>
            <person name="Lu H."/>
            <person name="Cai Z."/>
        </authorList>
    </citation>
    <scope>NUCLEOTIDE SEQUENCE</scope>
    <source>
        <strain evidence="2">JCM 30855</strain>
    </source>
</reference>
<comment type="caution">
    <text evidence="2">The sequence shown here is derived from an EMBL/GenBank/DDBJ whole genome shotgun (WGS) entry which is preliminary data.</text>
</comment>